<evidence type="ECO:0000256" key="1">
    <source>
        <dbReference type="ARBA" id="ARBA00004141"/>
    </source>
</evidence>
<keyword evidence="2 5" id="KW-0812">Transmembrane</keyword>
<gene>
    <name evidence="7" type="ORF">OMAG_002519</name>
</gene>
<evidence type="ECO:0000256" key="4">
    <source>
        <dbReference type="ARBA" id="ARBA00023136"/>
    </source>
</evidence>
<feature type="transmembrane region" description="Helical" evidence="5">
    <location>
        <begin position="155"/>
        <end position="188"/>
    </location>
</feature>
<feature type="transmembrane region" description="Helical" evidence="5">
    <location>
        <begin position="128"/>
        <end position="148"/>
    </location>
</feature>
<reference evidence="7 8" key="1">
    <citation type="submission" date="2015-02" db="EMBL/GenBank/DDBJ databases">
        <title>Single-cell genomics of uncultivated deep-branching MTB reveals a conserved set of magnetosome genes.</title>
        <authorList>
            <person name="Kolinko S."/>
            <person name="Richter M."/>
            <person name="Glockner F.O."/>
            <person name="Brachmann A."/>
            <person name="Schuler D."/>
        </authorList>
    </citation>
    <scope>NUCLEOTIDE SEQUENCE [LARGE SCALE GENOMIC DNA]</scope>
    <source>
        <strain evidence="7">SKK-01</strain>
    </source>
</reference>
<evidence type="ECO:0000259" key="6">
    <source>
        <dbReference type="Pfam" id="PF04932"/>
    </source>
</evidence>
<keyword evidence="8" id="KW-1185">Reference proteome</keyword>
<feature type="transmembrane region" description="Helical" evidence="5">
    <location>
        <begin position="78"/>
        <end position="99"/>
    </location>
</feature>
<keyword evidence="3 5" id="KW-1133">Transmembrane helix</keyword>
<accession>A0A0F0CQ95</accession>
<dbReference type="InterPro" id="IPR051533">
    <property type="entry name" value="WaaL-like"/>
</dbReference>
<evidence type="ECO:0000256" key="5">
    <source>
        <dbReference type="SAM" id="Phobius"/>
    </source>
</evidence>
<evidence type="ECO:0000256" key="3">
    <source>
        <dbReference type="ARBA" id="ARBA00022989"/>
    </source>
</evidence>
<protein>
    <submittedName>
        <fullName evidence="7">O-antigen ligase-related protein</fullName>
    </submittedName>
</protein>
<organism evidence="7 8">
    <name type="scientific">Candidatus Omnitrophus magneticus</name>
    <dbReference type="NCBI Taxonomy" id="1609969"/>
    <lineage>
        <taxon>Bacteria</taxon>
        <taxon>Pseudomonadati</taxon>
        <taxon>Candidatus Omnitrophota</taxon>
        <taxon>Candidatus Omnitrophus</taxon>
    </lineage>
</organism>
<feature type="transmembrane region" description="Helical" evidence="5">
    <location>
        <begin position="21"/>
        <end position="43"/>
    </location>
</feature>
<feature type="transmembrane region" description="Helical" evidence="5">
    <location>
        <begin position="284"/>
        <end position="307"/>
    </location>
</feature>
<dbReference type="PANTHER" id="PTHR37422">
    <property type="entry name" value="TEICHURONIC ACID BIOSYNTHESIS PROTEIN TUAE"/>
    <property type="match status" value="1"/>
</dbReference>
<comment type="caution">
    <text evidence="7">The sequence shown here is derived from an EMBL/GenBank/DDBJ whole genome shotgun (WGS) entry which is preliminary data.</text>
</comment>
<dbReference type="EMBL" id="JYNY01000524">
    <property type="protein sequence ID" value="KJJ83610.1"/>
    <property type="molecule type" value="Genomic_DNA"/>
</dbReference>
<name>A0A0F0CQ95_9BACT</name>
<evidence type="ECO:0000256" key="2">
    <source>
        <dbReference type="ARBA" id="ARBA00022692"/>
    </source>
</evidence>
<evidence type="ECO:0000313" key="8">
    <source>
        <dbReference type="Proteomes" id="UP000033428"/>
    </source>
</evidence>
<keyword evidence="7" id="KW-0436">Ligase</keyword>
<comment type="subcellular location">
    <subcellularLocation>
        <location evidence="1">Membrane</location>
        <topology evidence="1">Multi-pass membrane protein</topology>
    </subcellularLocation>
</comment>
<dbReference type="PANTHER" id="PTHR37422:SF13">
    <property type="entry name" value="LIPOPOLYSACCHARIDE BIOSYNTHESIS PROTEIN PA4999-RELATED"/>
    <property type="match status" value="1"/>
</dbReference>
<keyword evidence="4 5" id="KW-0472">Membrane</keyword>
<feature type="transmembrane region" description="Helical" evidence="5">
    <location>
        <begin position="194"/>
        <end position="213"/>
    </location>
</feature>
<dbReference type="Pfam" id="PF04932">
    <property type="entry name" value="Wzy_C"/>
    <property type="match status" value="1"/>
</dbReference>
<feature type="transmembrane region" description="Helical" evidence="5">
    <location>
        <begin position="339"/>
        <end position="363"/>
    </location>
</feature>
<dbReference type="InterPro" id="IPR007016">
    <property type="entry name" value="O-antigen_ligase-rel_domated"/>
</dbReference>
<sequence>MILVWFVKQFITRDLKWIKNTPIVILFVFLFWNILSCVNSGYAKESFRGIFKVIEYGLVFIIVSTSFYLAHSARVRKFFYVITAMAIPITINGFVQYFTGTGFLRHRELISLDSLRRISSSFVHPNDYGVYLVIVSIILIAAGISLGITLKKRALIFFVLGLSLVSLLLTGSRGAWISFVCAFLILGVLKSKKILVFFIISLIFIFFFLPNTAKDRLSGLTNFKSGSTWERIMLWEGAINMIKEHPVLGFGVNTYSRNFPLYKPKEYIDVRYSHNCYLHMASEIGITGAVIFLIFLVATLILSFKYIPFINDHFSKAVVQGLYAGLSGFLINSAFDTHLYSVTLAVFFYISFGYLFLIGFYAAKKNK</sequence>
<dbReference type="AlphaFoldDB" id="A0A0F0CQ95"/>
<proteinExistence type="predicted"/>
<dbReference type="Proteomes" id="UP000033428">
    <property type="component" value="Unassembled WGS sequence"/>
</dbReference>
<evidence type="ECO:0000313" key="7">
    <source>
        <dbReference type="EMBL" id="KJJ83610.1"/>
    </source>
</evidence>
<dbReference type="GO" id="GO:0016020">
    <property type="term" value="C:membrane"/>
    <property type="evidence" value="ECO:0007669"/>
    <property type="project" value="UniProtKB-SubCell"/>
</dbReference>
<feature type="transmembrane region" description="Helical" evidence="5">
    <location>
        <begin position="49"/>
        <end position="71"/>
    </location>
</feature>
<dbReference type="GO" id="GO:0016874">
    <property type="term" value="F:ligase activity"/>
    <property type="evidence" value="ECO:0007669"/>
    <property type="project" value="UniProtKB-KW"/>
</dbReference>
<feature type="domain" description="O-antigen ligase-related" evidence="6">
    <location>
        <begin position="159"/>
        <end position="293"/>
    </location>
</feature>